<proteinExistence type="predicted"/>
<dbReference type="AlphaFoldDB" id="U6FFP6"/>
<organism evidence="1">
    <name type="scientific">Lactobacillus helveticus CIRM-BIA 104</name>
    <dbReference type="NCBI Taxonomy" id="1226333"/>
    <lineage>
        <taxon>Bacteria</taxon>
        <taxon>Bacillati</taxon>
        <taxon>Bacillota</taxon>
        <taxon>Bacilli</taxon>
        <taxon>Lactobacillales</taxon>
        <taxon>Lactobacillaceae</taxon>
        <taxon>Lactobacillus</taxon>
    </lineage>
</organism>
<accession>U6FFP6</accession>
<gene>
    <name evidence="1" type="ORF">LHCIRMBIA104_01029</name>
</gene>
<dbReference type="Proteomes" id="UP000017247">
    <property type="component" value="Unassembled WGS sequence"/>
</dbReference>
<dbReference type="EMBL" id="CBUL010000204">
    <property type="protein sequence ID" value="CDI61401.1"/>
    <property type="molecule type" value="Genomic_DNA"/>
</dbReference>
<evidence type="ECO:0000313" key="1">
    <source>
        <dbReference type="EMBL" id="CDI61401.1"/>
    </source>
</evidence>
<sequence length="20" mass="2287">MNNDPLVFQIKIMARIQAAL</sequence>
<name>U6FFP6_LACHE</name>
<protein>
    <submittedName>
        <fullName evidence="1">Uncharacterized protein</fullName>
    </submittedName>
</protein>
<dbReference type="HOGENOM" id="CLU_3428236_0_0_9"/>
<comment type="caution">
    <text evidence="1">The sequence shown here is derived from an EMBL/GenBank/DDBJ whole genome shotgun (WGS) entry which is preliminary data.</text>
</comment>
<reference evidence="1" key="1">
    <citation type="submission" date="2013-09" db="EMBL/GenBank/DDBJ databases">
        <title>Draft Genome Sequence of five Lactobacillus helveticus strains CIRM-BIA 101T, 103, 104, 951 and 953 isolated from milk product.</title>
        <authorList>
            <person name="Valence F."/>
            <person name="Chuat V."/>
            <person name="Ma L."/>
            <person name="Creno S."/>
            <person name="Falentin H."/>
            <person name="Lortal S."/>
            <person name="Bizet C."/>
            <person name="Clermont D."/>
            <person name="Loux V."/>
            <person name="Bouchier C."/>
            <person name="Cousin S."/>
        </authorList>
    </citation>
    <scope>NUCLEOTIDE SEQUENCE [LARGE SCALE GENOMIC DNA]</scope>
    <source>
        <strain evidence="1">CIRM-BIA 104</strain>
    </source>
</reference>